<dbReference type="GO" id="GO:0005351">
    <property type="term" value="F:carbohydrate:proton symporter activity"/>
    <property type="evidence" value="ECO:0007669"/>
    <property type="project" value="TreeGrafter"/>
</dbReference>
<feature type="transmembrane region" description="Helical" evidence="7">
    <location>
        <begin position="393"/>
        <end position="413"/>
    </location>
</feature>
<feature type="transmembrane region" description="Helical" evidence="7">
    <location>
        <begin position="88"/>
        <end position="109"/>
    </location>
</feature>
<keyword evidence="5 7" id="KW-0472">Membrane</keyword>
<evidence type="ECO:0000256" key="7">
    <source>
        <dbReference type="SAM" id="Phobius"/>
    </source>
</evidence>
<feature type="transmembrane region" description="Helical" evidence="7">
    <location>
        <begin position="425"/>
        <end position="444"/>
    </location>
</feature>
<dbReference type="Pfam" id="PF00083">
    <property type="entry name" value="Sugar_tr"/>
    <property type="match status" value="1"/>
</dbReference>
<reference evidence="10" key="1">
    <citation type="journal article" date="2006" name="PLoS Biol.">
        <title>Macronuclear genome sequence of the ciliate Tetrahymena thermophila, a model eukaryote.</title>
        <authorList>
            <person name="Eisen J.A."/>
            <person name="Coyne R.S."/>
            <person name="Wu M."/>
            <person name="Wu D."/>
            <person name="Thiagarajan M."/>
            <person name="Wortman J.R."/>
            <person name="Badger J.H."/>
            <person name="Ren Q."/>
            <person name="Amedeo P."/>
            <person name="Jones K.M."/>
            <person name="Tallon L.J."/>
            <person name="Delcher A.L."/>
            <person name="Salzberg S.L."/>
            <person name="Silva J.C."/>
            <person name="Haas B.J."/>
            <person name="Majoros W.H."/>
            <person name="Farzad M."/>
            <person name="Carlton J.M."/>
            <person name="Smith R.K. Jr."/>
            <person name="Garg J."/>
            <person name="Pearlman R.E."/>
            <person name="Karrer K.M."/>
            <person name="Sun L."/>
            <person name="Manning G."/>
            <person name="Elde N.C."/>
            <person name="Turkewitz A.P."/>
            <person name="Asai D.J."/>
            <person name="Wilkes D.E."/>
            <person name="Wang Y."/>
            <person name="Cai H."/>
            <person name="Collins K."/>
            <person name="Stewart B.A."/>
            <person name="Lee S.R."/>
            <person name="Wilamowska K."/>
            <person name="Weinberg Z."/>
            <person name="Ruzzo W.L."/>
            <person name="Wloga D."/>
            <person name="Gaertig J."/>
            <person name="Frankel J."/>
            <person name="Tsao C.-C."/>
            <person name="Gorovsky M.A."/>
            <person name="Keeling P.J."/>
            <person name="Waller R.F."/>
            <person name="Patron N.J."/>
            <person name="Cherry J.M."/>
            <person name="Stover N.A."/>
            <person name="Krieger C.J."/>
            <person name="del Toro C."/>
            <person name="Ryder H.F."/>
            <person name="Williamson S.C."/>
            <person name="Barbeau R.A."/>
            <person name="Hamilton E.P."/>
            <person name="Orias E."/>
        </authorList>
    </citation>
    <scope>NUCLEOTIDE SEQUENCE [LARGE SCALE GENOMIC DNA]</scope>
    <source>
        <strain evidence="10">SB210</strain>
    </source>
</reference>
<dbReference type="EMBL" id="GG662375">
    <property type="protein sequence ID" value="EAS05281.1"/>
    <property type="molecule type" value="Genomic_DNA"/>
</dbReference>
<dbReference type="Gene3D" id="1.20.1250.20">
    <property type="entry name" value="MFS general substrate transporter like domains"/>
    <property type="match status" value="1"/>
</dbReference>
<evidence type="ECO:0000313" key="9">
    <source>
        <dbReference type="EMBL" id="EAS05281.1"/>
    </source>
</evidence>
<dbReference type="InterPro" id="IPR036259">
    <property type="entry name" value="MFS_trans_sf"/>
</dbReference>
<sequence length="707" mass="79952">MTENCQNIPSLAVIDFQLNKDKETTSAINNQKDEPQQEKMILNTFRFWCLFFHSSCFTFFSGYVTAEFNTMLNHLPHIYGWDDSEKSMYSNLCNSLPMLGAASIAFWSGEFAQKFGRRKSLMFFSVVLIIGSILTLFRNTPLLIIGRILQGSTFAIFSTVSPLYSQEVLVTEYRAKSGTLISGCQGLGVLTAFLMGFGLPSDPADTENKFFYVPLSLPAILMAIHLLLFIFVFKDETPTFYLLQKNDYQSAQNFFSKLYGQSYVEREMEAISAVKKENEEVDKQKKISFCDLFNQKYRYRTLLALELNVTSVYTAVSVLSVYSTQIFENSYSTNVATMFSIATTLGDILLPPLSNKIINWFGKKNSCIYGCFGLILCECIFSGLGFAGQEKAMAFFIIIHRLVFSLTVGPFNWSYPYEICPPEGLGIYIMQFYVLMYISLYTFPLLVSSFGLEAAFLVYAGIMLISTLINMKYVQHIDNCTIKDIQDMFDLRKIKTLVNLSDYNTSPSHKRFNRRNMSSKPPTIVLTSLANIKDCEDGEMPTNSNKQATEQNINGGSPTNKLHNFENSNNSNTGTFIFSSSGSQAYLSNSPLRQSPLKRGSKKQKSAIIMQKVVSNKQDLEVVQEVNNEQLNNKLDQSQPGQTNNKQEQQQEGTVFDNIAQVRKVSKTINIPQTSDRQQQDAIQVIQQQGETSTNQTDKIVKFQEQS</sequence>
<feature type="transmembrane region" description="Helical" evidence="7">
    <location>
        <begin position="121"/>
        <end position="138"/>
    </location>
</feature>
<dbReference type="OrthoDB" id="298152at2759"/>
<dbReference type="AlphaFoldDB" id="Q24BV6"/>
<dbReference type="PANTHER" id="PTHR48022">
    <property type="entry name" value="PLASTIDIC GLUCOSE TRANSPORTER 4"/>
    <property type="match status" value="1"/>
</dbReference>
<dbReference type="HOGENOM" id="CLU_390582_0_0_1"/>
<dbReference type="RefSeq" id="XP_001025526.1">
    <property type="nucleotide sequence ID" value="XM_001025526.1"/>
</dbReference>
<evidence type="ECO:0000259" key="8">
    <source>
        <dbReference type="PROSITE" id="PS50850"/>
    </source>
</evidence>
<feature type="region of interest" description="Disordered" evidence="6">
    <location>
        <begin position="687"/>
        <end position="707"/>
    </location>
</feature>
<keyword evidence="10" id="KW-1185">Reference proteome</keyword>
<feature type="transmembrane region" description="Helical" evidence="7">
    <location>
        <begin position="450"/>
        <end position="469"/>
    </location>
</feature>
<evidence type="ECO:0000256" key="5">
    <source>
        <dbReference type="ARBA" id="ARBA00023136"/>
    </source>
</evidence>
<feature type="compositionally biased region" description="Polar residues" evidence="6">
    <location>
        <begin position="541"/>
        <end position="568"/>
    </location>
</feature>
<organism evidence="9 10">
    <name type="scientific">Tetrahymena thermophila (strain SB210)</name>
    <dbReference type="NCBI Taxonomy" id="312017"/>
    <lineage>
        <taxon>Eukaryota</taxon>
        <taxon>Sar</taxon>
        <taxon>Alveolata</taxon>
        <taxon>Ciliophora</taxon>
        <taxon>Intramacronucleata</taxon>
        <taxon>Oligohymenophorea</taxon>
        <taxon>Hymenostomatida</taxon>
        <taxon>Tetrahymenina</taxon>
        <taxon>Tetrahymenidae</taxon>
        <taxon>Tetrahymena</taxon>
    </lineage>
</organism>
<dbReference type="KEGG" id="tet:TTHERM_01049310"/>
<comment type="similarity">
    <text evidence="2">Belongs to the major facilitator superfamily. Sugar transporter (TC 2.A.1.1) family.</text>
</comment>
<evidence type="ECO:0000256" key="1">
    <source>
        <dbReference type="ARBA" id="ARBA00004141"/>
    </source>
</evidence>
<dbReference type="PANTHER" id="PTHR48022:SF2">
    <property type="entry name" value="PLASTIDIC GLUCOSE TRANSPORTER 4"/>
    <property type="match status" value="1"/>
</dbReference>
<name>Q24BV6_TETTS</name>
<dbReference type="STRING" id="312017.Q24BV6"/>
<feature type="transmembrane region" description="Helical" evidence="7">
    <location>
        <begin position="335"/>
        <end position="354"/>
    </location>
</feature>
<dbReference type="GeneID" id="7826290"/>
<dbReference type="InterPro" id="IPR050360">
    <property type="entry name" value="MFS_Sugar_Transporters"/>
</dbReference>
<dbReference type="Proteomes" id="UP000009168">
    <property type="component" value="Unassembled WGS sequence"/>
</dbReference>
<comment type="subcellular location">
    <subcellularLocation>
        <location evidence="1">Membrane</location>
        <topology evidence="1">Multi-pass membrane protein</topology>
    </subcellularLocation>
</comment>
<gene>
    <name evidence="9" type="ORF">TTHERM_01049310</name>
</gene>
<protein>
    <submittedName>
        <fullName evidence="9">MFS transporter</fullName>
    </submittedName>
</protein>
<feature type="transmembrane region" description="Helical" evidence="7">
    <location>
        <begin position="47"/>
        <end position="68"/>
    </location>
</feature>
<dbReference type="eggNOG" id="KOG0569">
    <property type="taxonomic scope" value="Eukaryota"/>
</dbReference>
<feature type="transmembrane region" description="Helical" evidence="7">
    <location>
        <begin position="366"/>
        <end position="387"/>
    </location>
</feature>
<dbReference type="GO" id="GO:0016020">
    <property type="term" value="C:membrane"/>
    <property type="evidence" value="ECO:0007669"/>
    <property type="project" value="UniProtKB-SubCell"/>
</dbReference>
<feature type="transmembrane region" description="Helical" evidence="7">
    <location>
        <begin position="177"/>
        <end position="199"/>
    </location>
</feature>
<feature type="domain" description="Major facilitator superfamily (MFS) profile" evidence="8">
    <location>
        <begin position="50"/>
        <end position="478"/>
    </location>
</feature>
<feature type="transmembrane region" description="Helical" evidence="7">
    <location>
        <begin position="144"/>
        <end position="165"/>
    </location>
</feature>
<proteinExistence type="inferred from homology"/>
<feature type="transmembrane region" description="Helical" evidence="7">
    <location>
        <begin position="302"/>
        <end position="323"/>
    </location>
</feature>
<feature type="region of interest" description="Disordered" evidence="6">
    <location>
        <begin position="536"/>
        <end position="568"/>
    </location>
</feature>
<keyword evidence="4 7" id="KW-1133">Transmembrane helix</keyword>
<dbReference type="InterPro" id="IPR005828">
    <property type="entry name" value="MFS_sugar_transport-like"/>
</dbReference>
<evidence type="ECO:0000256" key="3">
    <source>
        <dbReference type="ARBA" id="ARBA00022692"/>
    </source>
</evidence>
<keyword evidence="3 7" id="KW-0812">Transmembrane</keyword>
<evidence type="ECO:0000256" key="2">
    <source>
        <dbReference type="ARBA" id="ARBA00010992"/>
    </source>
</evidence>
<dbReference type="InterPro" id="IPR020846">
    <property type="entry name" value="MFS_dom"/>
</dbReference>
<feature type="compositionally biased region" description="Polar residues" evidence="6">
    <location>
        <begin position="636"/>
        <end position="653"/>
    </location>
</feature>
<accession>Q24BV6</accession>
<dbReference type="InParanoid" id="Q24BV6"/>
<dbReference type="PROSITE" id="PS50850">
    <property type="entry name" value="MFS"/>
    <property type="match status" value="1"/>
</dbReference>
<feature type="region of interest" description="Disordered" evidence="6">
    <location>
        <begin position="632"/>
        <end position="655"/>
    </location>
</feature>
<feature type="transmembrane region" description="Helical" evidence="7">
    <location>
        <begin position="211"/>
        <end position="233"/>
    </location>
</feature>
<evidence type="ECO:0000256" key="4">
    <source>
        <dbReference type="ARBA" id="ARBA00022989"/>
    </source>
</evidence>
<dbReference type="SUPFAM" id="SSF103473">
    <property type="entry name" value="MFS general substrate transporter"/>
    <property type="match status" value="1"/>
</dbReference>
<evidence type="ECO:0000256" key="6">
    <source>
        <dbReference type="SAM" id="MobiDB-lite"/>
    </source>
</evidence>
<evidence type="ECO:0000313" key="10">
    <source>
        <dbReference type="Proteomes" id="UP000009168"/>
    </source>
</evidence>
<feature type="compositionally biased region" description="Polar residues" evidence="6">
    <location>
        <begin position="690"/>
        <end position="707"/>
    </location>
</feature>